<organism evidence="1 2">
    <name type="scientific">Thermosediminibacter oceani (strain ATCC BAA-1034 / DSM 16646 / JW/IW-1228P)</name>
    <dbReference type="NCBI Taxonomy" id="555079"/>
    <lineage>
        <taxon>Bacteria</taxon>
        <taxon>Bacillati</taxon>
        <taxon>Bacillota</taxon>
        <taxon>Clostridia</taxon>
        <taxon>Thermosediminibacterales</taxon>
        <taxon>Thermosediminibacteraceae</taxon>
        <taxon>Thermosediminibacter</taxon>
    </lineage>
</organism>
<dbReference type="HOGENOM" id="CLU_164851_1_1_9"/>
<keyword evidence="2" id="KW-1185">Reference proteome</keyword>
<dbReference type="STRING" id="555079.Toce_0437"/>
<name>D9S1D8_THEOJ</name>
<dbReference type="OrthoDB" id="361893at2"/>
<accession>D9S1D8</accession>
<dbReference type="EMBL" id="CP002131">
    <property type="protein sequence ID" value="ADL07215.1"/>
    <property type="molecule type" value="Genomic_DNA"/>
</dbReference>
<dbReference type="AlphaFoldDB" id="D9S1D8"/>
<protein>
    <submittedName>
        <fullName evidence="1">YcfA family protein</fullName>
    </submittedName>
</protein>
<dbReference type="Proteomes" id="UP000000272">
    <property type="component" value="Chromosome"/>
</dbReference>
<evidence type="ECO:0000313" key="2">
    <source>
        <dbReference type="Proteomes" id="UP000000272"/>
    </source>
</evidence>
<sequence length="84" mass="9953">MSKREKLIKKMRENPKGIRFEEVDNLLVGIGFHRRQPRKGSSHYIYRMGPHKLVIKRENPVKPVYIKEAIEIIDLIEKGENLNE</sequence>
<evidence type="ECO:0000313" key="1">
    <source>
        <dbReference type="EMBL" id="ADL07215.1"/>
    </source>
</evidence>
<dbReference type="KEGG" id="toc:Toce_0437"/>
<proteinExistence type="predicted"/>
<reference evidence="1 2" key="1">
    <citation type="journal article" date="2010" name="Stand. Genomic Sci.">
        <title>Complete genome sequence of Thermosediminibacter oceani type strain (JW/IW-1228P).</title>
        <authorList>
            <person name="Pitluck S."/>
            <person name="Yasawong M."/>
            <person name="Munk C."/>
            <person name="Nolan M."/>
            <person name="Lapidus A."/>
            <person name="Lucas S."/>
            <person name="Glavina Del Rio T."/>
            <person name="Tice H."/>
            <person name="Cheng J.F."/>
            <person name="Bruce D."/>
            <person name="Detter C."/>
            <person name="Tapia R."/>
            <person name="Han C."/>
            <person name="Goodwin L."/>
            <person name="Liolios K."/>
            <person name="Ivanova N."/>
            <person name="Mavromatis K."/>
            <person name="Mikhailova N."/>
            <person name="Pati A."/>
            <person name="Chen A."/>
            <person name="Palaniappan K."/>
            <person name="Land M."/>
            <person name="Hauser L."/>
            <person name="Chang Y.J."/>
            <person name="Jeffries C.D."/>
            <person name="Rohde M."/>
            <person name="Spring S."/>
            <person name="Sikorski J."/>
            <person name="Goker M."/>
            <person name="Woyke T."/>
            <person name="Bristow J."/>
            <person name="Eisen J.A."/>
            <person name="Markowitz V."/>
            <person name="Hugenholtz P."/>
            <person name="Kyrpides N.C."/>
            <person name="Klenk H.P."/>
        </authorList>
    </citation>
    <scope>NUCLEOTIDE SEQUENCE [LARGE SCALE GENOMIC DNA]</scope>
    <source>
        <strain evidence="2">ATCC BAA-1034 / DSM 16646 / JW/IW-1228P</strain>
    </source>
</reference>
<dbReference type="RefSeq" id="WP_013275265.1">
    <property type="nucleotide sequence ID" value="NC_014377.1"/>
</dbReference>
<gene>
    <name evidence="1" type="ordered locus">Toce_0437</name>
</gene>